<keyword evidence="2" id="KW-0732">Signal</keyword>
<accession>A0A4Z2C4W4</accession>
<dbReference type="Pfam" id="PF10262">
    <property type="entry name" value="Rdx"/>
    <property type="match status" value="1"/>
</dbReference>
<dbReference type="PANTHER" id="PTHR13544">
    <property type="entry name" value="SELENOPROTEIN T"/>
    <property type="match status" value="1"/>
</dbReference>
<comment type="similarity">
    <text evidence="1 4">Belongs to the SelWTH family. Selenoprotein T subfamily.</text>
</comment>
<keyword evidence="5" id="KW-0472">Membrane</keyword>
<dbReference type="InterPro" id="IPR036249">
    <property type="entry name" value="Thioredoxin-like_sf"/>
</dbReference>
<gene>
    <name evidence="6" type="ORF">fugu_013550</name>
</gene>
<organism evidence="6 7">
    <name type="scientific">Takifugu bimaculatus</name>
    <dbReference type="NCBI Taxonomy" id="433685"/>
    <lineage>
        <taxon>Eukaryota</taxon>
        <taxon>Metazoa</taxon>
        <taxon>Chordata</taxon>
        <taxon>Craniata</taxon>
        <taxon>Vertebrata</taxon>
        <taxon>Euteleostomi</taxon>
        <taxon>Actinopterygii</taxon>
        <taxon>Neopterygii</taxon>
        <taxon>Teleostei</taxon>
        <taxon>Neoteleostei</taxon>
        <taxon>Acanthomorphata</taxon>
        <taxon>Eupercaria</taxon>
        <taxon>Tetraodontiformes</taxon>
        <taxon>Tetradontoidea</taxon>
        <taxon>Tetraodontidae</taxon>
        <taxon>Takifugu</taxon>
    </lineage>
</organism>
<protein>
    <recommendedName>
        <fullName evidence="4">Selenoprotein T</fullName>
    </recommendedName>
</protein>
<proteinExistence type="inferred from homology"/>
<feature type="transmembrane region" description="Helical" evidence="5">
    <location>
        <begin position="62"/>
        <end position="83"/>
    </location>
</feature>
<dbReference type="Gene3D" id="3.40.30.10">
    <property type="entry name" value="Glutaredoxin"/>
    <property type="match status" value="1"/>
</dbReference>
<keyword evidence="7" id="KW-1185">Reference proteome</keyword>
<dbReference type="Proteomes" id="UP000516260">
    <property type="component" value="Chromosome 14"/>
</dbReference>
<dbReference type="AlphaFoldDB" id="A0A4Z2C4W4"/>
<dbReference type="PANTHER" id="PTHR13544:SF6">
    <property type="entry name" value="SELENOPROTEIN T2"/>
    <property type="match status" value="1"/>
</dbReference>
<dbReference type="GO" id="GO:0045454">
    <property type="term" value="P:cell redox homeostasis"/>
    <property type="evidence" value="ECO:0007669"/>
    <property type="project" value="TreeGrafter"/>
</dbReference>
<reference evidence="6 7" key="1">
    <citation type="submission" date="2019-04" db="EMBL/GenBank/DDBJ databases">
        <title>The sequence and de novo assembly of Takifugu bimaculatus genome using PacBio and Hi-C technologies.</title>
        <authorList>
            <person name="Xu P."/>
            <person name="Liu B."/>
            <person name="Zhou Z."/>
        </authorList>
    </citation>
    <scope>NUCLEOTIDE SEQUENCE [LARGE SCALE GENOMIC DNA]</scope>
    <source>
        <strain evidence="6">TB-2018</strain>
        <tissue evidence="6">Muscle</tissue>
    </source>
</reference>
<dbReference type="InterPro" id="IPR019389">
    <property type="entry name" value="Selenoprotein_T"/>
</dbReference>
<keyword evidence="3 4" id="KW-0676">Redox-active center</keyword>
<evidence type="ECO:0000313" key="6">
    <source>
        <dbReference type="EMBL" id="TNM98986.1"/>
    </source>
</evidence>
<dbReference type="GO" id="GO:0005789">
    <property type="term" value="C:endoplasmic reticulum membrane"/>
    <property type="evidence" value="ECO:0007669"/>
    <property type="project" value="TreeGrafter"/>
</dbReference>
<dbReference type="GO" id="GO:0004791">
    <property type="term" value="F:thioredoxin-disulfide reductase (NADPH) activity"/>
    <property type="evidence" value="ECO:0007669"/>
    <property type="project" value="TreeGrafter"/>
</dbReference>
<dbReference type="NCBIfam" id="TIGR02174">
    <property type="entry name" value="CXXU_selWTH"/>
    <property type="match status" value="1"/>
</dbReference>
<keyword evidence="4" id="KW-0712">Selenocysteine</keyword>
<evidence type="ECO:0000256" key="3">
    <source>
        <dbReference type="ARBA" id="ARBA00023284"/>
    </source>
</evidence>
<evidence type="ECO:0000313" key="7">
    <source>
        <dbReference type="Proteomes" id="UP000516260"/>
    </source>
</evidence>
<sequence length="175" mass="19921">MAEYNQIGVLSALLLFTALTARDIYLVRTGLQRGQVTTSSLYRDPGQAKPKSTLYNGPVLKFQYWLMGSLFSYLKMLSILLIISGQNPFILLGLDTPRAWIWSQENKIFSCLMAYFLCNMMETHFLSTGAFEVTLNDVPLWSKLQSGYVPNIQEIFKILDNQLKINTVDQMSFSP</sequence>
<dbReference type="SUPFAM" id="SSF52833">
    <property type="entry name" value="Thioredoxin-like"/>
    <property type="match status" value="1"/>
</dbReference>
<keyword evidence="5" id="KW-1133">Transmembrane helix</keyword>
<evidence type="ECO:0000256" key="2">
    <source>
        <dbReference type="ARBA" id="ARBA00022729"/>
    </source>
</evidence>
<evidence type="ECO:0000256" key="4">
    <source>
        <dbReference type="RuleBase" id="RU362086"/>
    </source>
</evidence>
<name>A0A4Z2C4W4_9TELE</name>
<evidence type="ECO:0000256" key="5">
    <source>
        <dbReference type="SAM" id="Phobius"/>
    </source>
</evidence>
<dbReference type="EMBL" id="SWLE01000006">
    <property type="protein sequence ID" value="TNM98986.1"/>
    <property type="molecule type" value="Genomic_DNA"/>
</dbReference>
<keyword evidence="5" id="KW-0812">Transmembrane</keyword>
<comment type="caution">
    <text evidence="6">The sequence shown here is derived from an EMBL/GenBank/DDBJ whole genome shotgun (WGS) entry which is preliminary data.</text>
</comment>
<evidence type="ECO:0000256" key="1">
    <source>
        <dbReference type="ARBA" id="ARBA00007551"/>
    </source>
</evidence>
<dbReference type="InterPro" id="IPR011893">
    <property type="entry name" value="Selenoprotein_Rdx-typ"/>
</dbReference>